<dbReference type="CDD" id="cd22713">
    <property type="entry name" value="FHA_PHLB1"/>
    <property type="match status" value="1"/>
</dbReference>
<reference evidence="9 10" key="1">
    <citation type="submission" date="2024-05" db="EMBL/GenBank/DDBJ databases">
        <title>A high-quality chromosomal-level genome assembly of Topmouth culter (Culter alburnus).</title>
        <authorList>
            <person name="Zhao H."/>
        </authorList>
    </citation>
    <scope>NUCLEOTIDE SEQUENCE [LARGE SCALE GENOMIC DNA]</scope>
    <source>
        <strain evidence="9">CATC2023</strain>
        <tissue evidence="9">Muscle</tissue>
    </source>
</reference>
<feature type="compositionally biased region" description="Low complexity" evidence="7">
    <location>
        <begin position="619"/>
        <end position="641"/>
    </location>
</feature>
<protein>
    <recommendedName>
        <fullName evidence="4">Pleckstrin homology-like domain family B member 1</fullName>
    </recommendedName>
    <alternativeName>
        <fullName evidence="5">Protein LL5-alpha</fullName>
    </alternativeName>
</protein>
<dbReference type="PROSITE" id="PS50003">
    <property type="entry name" value="PH_DOMAIN"/>
    <property type="match status" value="1"/>
</dbReference>
<evidence type="ECO:0000256" key="2">
    <source>
        <dbReference type="ARBA" id="ARBA00022553"/>
    </source>
</evidence>
<dbReference type="EMBL" id="JAWDJR010000015">
    <property type="protein sequence ID" value="KAK9962013.1"/>
    <property type="molecule type" value="Genomic_DNA"/>
</dbReference>
<dbReference type="InterPro" id="IPR037810">
    <property type="entry name" value="PHLDB1/2/3_PH"/>
</dbReference>
<feature type="region of interest" description="Disordered" evidence="7">
    <location>
        <begin position="1309"/>
        <end position="1348"/>
    </location>
</feature>
<name>A0AAW1ZMD4_CULAL</name>
<sequence>MSGQEGLCVYVSGLRGKGSLRPVRVRDSHVPERVSDTLVMDSLNQNLSSGHQSHQLLQSTPLDLIETGKALKVQAERPHLVSLGSGRLSTAITLLPLPEGKTTLGHGAMDINIQGPGIAAQHCFIENRAGVITLHPCGNQCSMDGLAVTKPVRLSQGCMLCFGQSAFFRFNHPEEAFRMKSMMPEGGQKASVNNWAHTDSENLVNGNHPSGVPKPHLVSNERVRPEHSAIVSSIEKDLQDIMDSLVMDDPQPSSSESKKPSGQPISQSPLSPMLNGGGRFLLSPPTSPGAMSVGSSYENTSPPFSPLSSPSAASSGSCTSPSPSGCQDQLHTLPPVPVRSSSYNYTSQPPIPQPRTILPNYSGGSSGPKVPESPRLQRKALLEAPPSPKPSRRGLNQDSSVAKTPDSPIQTHILPSVSISTAPTDAPSVSRVPVPGSPRFSPKFSTASPSSSPSSPRTKTAIVLQDRPSSPFREQPQPDRSLASSPSHQLSPPSRSFQPPLDPIVHIIQGGPPHPHPRTLQPPESPRLARRNLEGSSMRELPPLSPSIARRGVPVLPGALPGTLRTPESPCPRVVPESPRLRRKAGSPTEEPFSPRGVRARSPSPTSGLTGEGSGRKGSFGNSLSSAFSLGSLPGSSPRSSPRSHRKMSAGHRDLRMPHPGMRERKNSITEISDNEDDLLEYHRRQREERLREQEMERLERQRLETILNLCAEYNKGDGPAGDLGRMGVSGFGSRDGLNRRPSMDSVSSASLRVAQRHRESQEENLKEDSSSTESAQQDGRTLPVLLNGQNGQAEDSLGSGSIGRLELGYLEEERVRVLAKVDELKARITELEQQLQESKQEAEMERALLQGERQAELEQIEAETEIISQLQRKLSELESTIQREKDKERANVDVEREALERLQDGYNELTSQLHNCPESLREQLQEQLKREAETLEAATKQFEDLEFQQLEKESSLEEERETISQQLLQDRAQYHSSVAKRKDKVAALESQASQLGMQAAQEYERLAKDRSITFQLLQKEKERLASLERRYQSLTGGKPFPKSSNTIKEDVLHISEADLLDGDQPYSSPFHASSFHSYPIMPQEEYLKMSDVYKMYGSDCHDIQLANASSHGLSLALDPAVTAPREEYVTVGQLNQIYGMPKVESSPTSPIQLLQTSLADSAFSCLPSPHGSSLSLSFEVYRSRLDSDTSQSSLRPKISAGLSPTYTTATLGRNTPARSPLMVANSTGSLPRNLAATLQDIETKRQLALQQKGQQVIEEQRRRLAELKQKAAVEAQCQWEALHGSQTQLNNPFSSTSAPVMHHSILHHTAPSSGEQPYDTLSLESSDSMDTSISTGNNSACSPDNMSSASGMDALKIEEMEKMLKEAQLEKARLIESRERETQTRKLMLEEERRRREEAEKRLQEETVHRQQLIEKEVKMRAKNFSQARPMTRYLPIRKEEFDLRSHIESSGHSVDTCYHVILTEKMCKGYLVKMGGKIKSWRKRWFVFDRLKRTFSYYADKHESKLKGVIYFQAIEEVYYDHLRSATKKGFFNLNLTNSPNPSLTFCVKTHDRLYYMVAPSAEAMRIWMDVIVTGAEGYTQFMN</sequence>
<feature type="compositionally biased region" description="Low complexity" evidence="7">
    <location>
        <begin position="300"/>
        <end position="326"/>
    </location>
</feature>
<dbReference type="Gene3D" id="2.30.29.30">
    <property type="entry name" value="Pleckstrin-homology domain (PH domain)/Phosphotyrosine-binding domain (PTB)"/>
    <property type="match status" value="1"/>
</dbReference>
<feature type="compositionally biased region" description="Polar residues" evidence="7">
    <location>
        <begin position="482"/>
        <end position="497"/>
    </location>
</feature>
<feature type="compositionally biased region" description="Basic and acidic residues" evidence="7">
    <location>
        <begin position="651"/>
        <end position="668"/>
    </location>
</feature>
<dbReference type="SUPFAM" id="SSF50729">
    <property type="entry name" value="PH domain-like"/>
    <property type="match status" value="1"/>
</dbReference>
<dbReference type="PANTHER" id="PTHR12156:SF30">
    <property type="entry name" value="PLECKSTRIN HOMOLOGY-LIKE DOMAIN FAMILY B MEMBER 1 ISOFORM X1"/>
    <property type="match status" value="1"/>
</dbReference>
<feature type="compositionally biased region" description="Polar residues" evidence="7">
    <location>
        <begin position="339"/>
        <end position="348"/>
    </location>
</feature>
<evidence type="ECO:0000256" key="5">
    <source>
        <dbReference type="ARBA" id="ARBA00077655"/>
    </source>
</evidence>
<feature type="region of interest" description="Disordered" evidence="7">
    <location>
        <begin position="199"/>
        <end position="226"/>
    </location>
</feature>
<accession>A0AAW1ZMD4</accession>
<dbReference type="FunFam" id="2.60.200.20:FF:000004">
    <property type="entry name" value="pleckstrin homology-like domain family B member 1 isoform X1"/>
    <property type="match status" value="1"/>
</dbReference>
<keyword evidence="10" id="KW-1185">Reference proteome</keyword>
<feature type="compositionally biased region" description="Polar residues" evidence="7">
    <location>
        <begin position="1323"/>
        <end position="1348"/>
    </location>
</feature>
<keyword evidence="3 6" id="KW-0175">Coiled coil</keyword>
<feature type="compositionally biased region" description="Low complexity" evidence="7">
    <location>
        <begin position="250"/>
        <end position="264"/>
    </location>
</feature>
<dbReference type="PANTHER" id="PTHR12156">
    <property type="entry name" value="PLECKSTRIN HOMOLOGY-LIKE DOMAIN, FAMILY B, MEMBER 3"/>
    <property type="match status" value="1"/>
</dbReference>
<feature type="region of interest" description="Disordered" evidence="7">
    <location>
        <begin position="733"/>
        <end position="779"/>
    </location>
</feature>
<comment type="caution">
    <text evidence="9">The sequence shown here is derived from an EMBL/GenBank/DDBJ whole genome shotgun (WGS) entry which is preliminary data.</text>
</comment>
<evidence type="ECO:0000256" key="3">
    <source>
        <dbReference type="ARBA" id="ARBA00023054"/>
    </source>
</evidence>
<dbReference type="SMART" id="SM00233">
    <property type="entry name" value="PH"/>
    <property type="match status" value="1"/>
</dbReference>
<dbReference type="InterPro" id="IPR001849">
    <property type="entry name" value="PH_domain"/>
</dbReference>
<evidence type="ECO:0000256" key="4">
    <source>
        <dbReference type="ARBA" id="ARBA00069090"/>
    </source>
</evidence>
<evidence type="ECO:0000256" key="7">
    <source>
        <dbReference type="SAM" id="MobiDB-lite"/>
    </source>
</evidence>
<dbReference type="FunFam" id="2.30.29.30:FF:000006">
    <property type="entry name" value="Pleckstrin homology like domain family B member 1"/>
    <property type="match status" value="1"/>
</dbReference>
<dbReference type="InterPro" id="IPR000253">
    <property type="entry name" value="FHA_dom"/>
</dbReference>
<dbReference type="Proteomes" id="UP001479290">
    <property type="component" value="Unassembled WGS sequence"/>
</dbReference>
<proteinExistence type="predicted"/>
<keyword evidence="1" id="KW-0488">Methylation</keyword>
<dbReference type="InterPro" id="IPR018159">
    <property type="entry name" value="Spectrin/alpha-actinin"/>
</dbReference>
<dbReference type="InterPro" id="IPR008984">
    <property type="entry name" value="SMAD_FHA_dom_sf"/>
</dbReference>
<dbReference type="CDD" id="cd14673">
    <property type="entry name" value="PH_PHLDB1_2"/>
    <property type="match status" value="1"/>
</dbReference>
<dbReference type="CDD" id="cd00176">
    <property type="entry name" value="SPEC"/>
    <property type="match status" value="1"/>
</dbReference>
<feature type="coiled-coil region" evidence="6">
    <location>
        <begin position="1358"/>
        <end position="1417"/>
    </location>
</feature>
<feature type="compositionally biased region" description="Polar residues" evidence="7">
    <location>
        <begin position="199"/>
        <end position="208"/>
    </location>
</feature>
<dbReference type="SUPFAM" id="SSF49879">
    <property type="entry name" value="SMAD/FHA domain"/>
    <property type="match status" value="1"/>
</dbReference>
<dbReference type="InterPro" id="IPR052212">
    <property type="entry name" value="PH-like_domain"/>
</dbReference>
<gene>
    <name evidence="9" type="ORF">ABG768_007399</name>
</gene>
<feature type="compositionally biased region" description="Polar residues" evidence="7">
    <location>
        <begin position="394"/>
        <end position="410"/>
    </location>
</feature>
<dbReference type="GO" id="GO:0070507">
    <property type="term" value="P:regulation of microtubule cytoskeleton organization"/>
    <property type="evidence" value="ECO:0007669"/>
    <property type="project" value="TreeGrafter"/>
</dbReference>
<feature type="compositionally biased region" description="Low complexity" evidence="7">
    <location>
        <begin position="427"/>
        <end position="461"/>
    </location>
</feature>
<feature type="compositionally biased region" description="Basic and acidic residues" evidence="7">
    <location>
        <begin position="757"/>
        <end position="770"/>
    </location>
</feature>
<evidence type="ECO:0000256" key="1">
    <source>
        <dbReference type="ARBA" id="ARBA00022481"/>
    </source>
</evidence>
<evidence type="ECO:0000313" key="9">
    <source>
        <dbReference type="EMBL" id="KAK9962013.1"/>
    </source>
</evidence>
<feature type="region of interest" description="Disordered" evidence="7">
    <location>
        <begin position="245"/>
        <end position="678"/>
    </location>
</feature>
<dbReference type="Pfam" id="PF00498">
    <property type="entry name" value="FHA"/>
    <property type="match status" value="1"/>
</dbReference>
<keyword evidence="2" id="KW-0597">Phosphoprotein</keyword>
<feature type="domain" description="PH" evidence="8">
    <location>
        <begin position="1466"/>
        <end position="1579"/>
    </location>
</feature>
<dbReference type="GO" id="GO:0045180">
    <property type="term" value="C:basal cortex"/>
    <property type="evidence" value="ECO:0007669"/>
    <property type="project" value="TreeGrafter"/>
</dbReference>
<evidence type="ECO:0000256" key="6">
    <source>
        <dbReference type="SAM" id="Coils"/>
    </source>
</evidence>
<dbReference type="Gene3D" id="2.60.200.20">
    <property type="match status" value="1"/>
</dbReference>
<evidence type="ECO:0000259" key="8">
    <source>
        <dbReference type="PROSITE" id="PS50003"/>
    </source>
</evidence>
<feature type="coiled-coil region" evidence="6">
    <location>
        <begin position="815"/>
        <end position="949"/>
    </location>
</feature>
<evidence type="ECO:0000313" key="10">
    <source>
        <dbReference type="Proteomes" id="UP001479290"/>
    </source>
</evidence>
<dbReference type="InterPro" id="IPR011993">
    <property type="entry name" value="PH-like_dom_sf"/>
</dbReference>
<dbReference type="Pfam" id="PF00169">
    <property type="entry name" value="PH"/>
    <property type="match status" value="1"/>
</dbReference>
<organism evidence="9 10">
    <name type="scientific">Culter alburnus</name>
    <name type="common">Topmouth culter</name>
    <dbReference type="NCBI Taxonomy" id="194366"/>
    <lineage>
        <taxon>Eukaryota</taxon>
        <taxon>Metazoa</taxon>
        <taxon>Chordata</taxon>
        <taxon>Craniata</taxon>
        <taxon>Vertebrata</taxon>
        <taxon>Euteleostomi</taxon>
        <taxon>Actinopterygii</taxon>
        <taxon>Neopterygii</taxon>
        <taxon>Teleostei</taxon>
        <taxon>Ostariophysi</taxon>
        <taxon>Cypriniformes</taxon>
        <taxon>Xenocyprididae</taxon>
        <taxon>Xenocypridinae</taxon>
        <taxon>Culter</taxon>
    </lineage>
</organism>